<dbReference type="InterPro" id="IPR010131">
    <property type="entry name" value="MdtP/NodT-like"/>
</dbReference>
<evidence type="ECO:0000256" key="2">
    <source>
        <dbReference type="RuleBase" id="RU362097"/>
    </source>
</evidence>
<name>A0ABP9ZYE2_9GAMM</name>
<dbReference type="NCBIfam" id="TIGR01845">
    <property type="entry name" value="outer_NodT"/>
    <property type="match status" value="1"/>
</dbReference>
<feature type="chain" id="PRO_5045003069" evidence="2">
    <location>
        <begin position="37"/>
        <end position="478"/>
    </location>
</feature>
<keyword evidence="5" id="KW-1185">Reference proteome</keyword>
<evidence type="ECO:0000256" key="1">
    <source>
        <dbReference type="ARBA" id="ARBA00007613"/>
    </source>
</evidence>
<feature type="signal peptide" evidence="2">
    <location>
        <begin position="1"/>
        <end position="36"/>
    </location>
</feature>
<keyword evidence="2" id="KW-0732">Signal</keyword>
<keyword evidence="2" id="KW-1134">Transmembrane beta strand</keyword>
<gene>
    <name evidence="4" type="ORF">NBRC116585_12860</name>
</gene>
<proteinExistence type="inferred from homology"/>
<keyword evidence="2" id="KW-0449">Lipoprotein</keyword>
<dbReference type="PANTHER" id="PTHR30203">
    <property type="entry name" value="OUTER MEMBRANE CATION EFFLUX PROTEIN"/>
    <property type="match status" value="1"/>
</dbReference>
<keyword evidence="2" id="KW-0812">Transmembrane</keyword>
<reference evidence="4 5" key="1">
    <citation type="submission" date="2024-04" db="EMBL/GenBank/DDBJ databases">
        <title>Draft genome sequence of Thalassolituus maritimus NBRC 116585.</title>
        <authorList>
            <person name="Miyakawa T."/>
            <person name="Kusuya Y."/>
            <person name="Miura T."/>
        </authorList>
    </citation>
    <scope>NUCLEOTIDE SEQUENCE [LARGE SCALE GENOMIC DNA]</scope>
    <source>
        <strain evidence="4 5">5NW40-0001</strain>
    </source>
</reference>
<feature type="coiled-coil region" evidence="3">
    <location>
        <begin position="347"/>
        <end position="408"/>
    </location>
</feature>
<evidence type="ECO:0000313" key="4">
    <source>
        <dbReference type="EMBL" id="GAA6145168.1"/>
    </source>
</evidence>
<dbReference type="InterPro" id="IPR003423">
    <property type="entry name" value="OMP_efflux"/>
</dbReference>
<evidence type="ECO:0000313" key="5">
    <source>
        <dbReference type="Proteomes" id="UP001481413"/>
    </source>
</evidence>
<dbReference type="Gene3D" id="2.20.200.10">
    <property type="entry name" value="Outer membrane efflux proteins (OEP)"/>
    <property type="match status" value="1"/>
</dbReference>
<dbReference type="Pfam" id="PF02321">
    <property type="entry name" value="OEP"/>
    <property type="match status" value="2"/>
</dbReference>
<comment type="subcellular location">
    <subcellularLocation>
        <location evidence="2">Cell outer membrane</location>
        <topology evidence="2">Lipid-anchor</topology>
    </subcellularLocation>
</comment>
<accession>A0ABP9ZYE2</accession>
<keyword evidence="3" id="KW-0175">Coiled coil</keyword>
<keyword evidence="2" id="KW-0472">Membrane</keyword>
<sequence>MTGFPPSPSQRRTLTARASVSAILLFSLVGCSSVSAPDPEPLDLPEVFSDTQQPLPPVDWWITFNDDQLNQYVDAALSGNYSLKAAEARLAQSQASLRGSRSDYYPEVNAELGKSRRWDGDDSTTDAWSAGLSASYEVDLWGSIRAGAAQSAFAADASSAAYRTLANTVAGEITTYWLGLRVQSEKLGLLTDQKQRLETALQVIEGRKRRGQAALTDVWQQQKLVESLSVDIYEAEAQRDIYLQQLALWSGMGQSTLNSEMVGELEPIIQPDMTLNSVSLSALKSRPDVQQAFYELQAASAGVAVAAANRYPRFSLSASYSGSDTDLNNVFDNWVASLAGSLVLPLIDGAQRRAEVERQKASEQEALANYSQTVLEAAQEVQQALVEEQRYQRTLKSLTDQLDLARKTLELQDYYYARGQIDFLDLLNAQQELLSLESQHLAARWNLTQSRIQLYKAVSHGRFNDRMSNNDALGDADA</sequence>
<dbReference type="RefSeq" id="WP_353294110.1">
    <property type="nucleotide sequence ID" value="NZ_BAABWH010000003.1"/>
</dbReference>
<protein>
    <submittedName>
        <fullName evidence="4">Efflux transporter outer membrane subunit</fullName>
    </submittedName>
</protein>
<evidence type="ECO:0000256" key="3">
    <source>
        <dbReference type="SAM" id="Coils"/>
    </source>
</evidence>
<keyword evidence="2" id="KW-0564">Palmitate</keyword>
<comment type="caution">
    <text evidence="4">The sequence shown here is derived from an EMBL/GenBank/DDBJ whole genome shotgun (WGS) entry which is preliminary data.</text>
</comment>
<dbReference type="EMBL" id="BAABWH010000003">
    <property type="protein sequence ID" value="GAA6145168.1"/>
    <property type="molecule type" value="Genomic_DNA"/>
</dbReference>
<dbReference type="Proteomes" id="UP001481413">
    <property type="component" value="Unassembled WGS sequence"/>
</dbReference>
<dbReference type="PANTHER" id="PTHR30203:SF33">
    <property type="entry name" value="BLR4455 PROTEIN"/>
    <property type="match status" value="1"/>
</dbReference>
<dbReference type="SUPFAM" id="SSF56954">
    <property type="entry name" value="Outer membrane efflux proteins (OEP)"/>
    <property type="match status" value="1"/>
</dbReference>
<dbReference type="Gene3D" id="1.20.1600.10">
    <property type="entry name" value="Outer membrane efflux proteins (OEP)"/>
    <property type="match status" value="1"/>
</dbReference>
<comment type="similarity">
    <text evidence="1 2">Belongs to the outer membrane factor (OMF) (TC 1.B.17) family.</text>
</comment>
<organism evidence="4 5">
    <name type="scientific">Thalassolituus maritimus</name>
    <dbReference type="NCBI Taxonomy" id="484498"/>
    <lineage>
        <taxon>Bacteria</taxon>
        <taxon>Pseudomonadati</taxon>
        <taxon>Pseudomonadota</taxon>
        <taxon>Gammaproteobacteria</taxon>
        <taxon>Oceanospirillales</taxon>
        <taxon>Oceanospirillaceae</taxon>
        <taxon>Thalassolituus</taxon>
    </lineage>
</organism>